<dbReference type="AlphaFoldDB" id="A0A5N6LBS0"/>
<comment type="caution">
    <text evidence="2">The sequence shown here is derived from an EMBL/GenBank/DDBJ whole genome shotgun (WGS) entry which is preliminary data.</text>
</comment>
<dbReference type="EMBL" id="SZYD01001820">
    <property type="protein sequence ID" value="KAD0273886.1"/>
    <property type="molecule type" value="Genomic_DNA"/>
</dbReference>
<evidence type="ECO:0000256" key="1">
    <source>
        <dbReference type="SAM" id="Coils"/>
    </source>
</evidence>
<keyword evidence="3" id="KW-1185">Reference proteome</keyword>
<evidence type="ECO:0000313" key="2">
    <source>
        <dbReference type="EMBL" id="KAD0273886.1"/>
    </source>
</evidence>
<dbReference type="OrthoDB" id="1429956at2759"/>
<evidence type="ECO:0000313" key="3">
    <source>
        <dbReference type="Proteomes" id="UP000326396"/>
    </source>
</evidence>
<gene>
    <name evidence="2" type="ORF">E3N88_44524</name>
</gene>
<dbReference type="Proteomes" id="UP000326396">
    <property type="component" value="Unassembled WGS sequence"/>
</dbReference>
<sequence length="228" mass="26288">MPPPLRLTVSATRFSVRTSHGKTSPKETPLIEEKKLGRDISWEEIWRQSHCKKGKRPLDKLSEVGNPIIDDLDLEEDVQQQKDEWVDQRSYDTFEIYKGYLVEKYGEDDSQLPRFDEPLWSRASQETGGKNKGKLYGLSNISDPLGFITGTQSTSCSSSSCGHERQDSEIQMLNKIIEELVKEKESEKAEKEKEKAEKEAMLERMASIESLLRVVTKTFRHRVRIRPN</sequence>
<name>A0A5N6LBS0_9ASTR</name>
<feature type="coiled-coil region" evidence="1">
    <location>
        <begin position="163"/>
        <end position="211"/>
    </location>
</feature>
<reference evidence="2 3" key="1">
    <citation type="submission" date="2019-05" db="EMBL/GenBank/DDBJ databases">
        <title>Mikania micrantha, genome provides insights into the molecular mechanism of rapid growth.</title>
        <authorList>
            <person name="Liu B."/>
        </authorList>
    </citation>
    <scope>NUCLEOTIDE SEQUENCE [LARGE SCALE GENOMIC DNA]</scope>
    <source>
        <strain evidence="2">NLD-2019</strain>
        <tissue evidence="2">Leaf</tissue>
    </source>
</reference>
<keyword evidence="1" id="KW-0175">Coiled coil</keyword>
<organism evidence="2 3">
    <name type="scientific">Mikania micrantha</name>
    <name type="common">bitter vine</name>
    <dbReference type="NCBI Taxonomy" id="192012"/>
    <lineage>
        <taxon>Eukaryota</taxon>
        <taxon>Viridiplantae</taxon>
        <taxon>Streptophyta</taxon>
        <taxon>Embryophyta</taxon>
        <taxon>Tracheophyta</taxon>
        <taxon>Spermatophyta</taxon>
        <taxon>Magnoliopsida</taxon>
        <taxon>eudicotyledons</taxon>
        <taxon>Gunneridae</taxon>
        <taxon>Pentapetalae</taxon>
        <taxon>asterids</taxon>
        <taxon>campanulids</taxon>
        <taxon>Asterales</taxon>
        <taxon>Asteraceae</taxon>
        <taxon>Asteroideae</taxon>
        <taxon>Heliantheae alliance</taxon>
        <taxon>Eupatorieae</taxon>
        <taxon>Mikania</taxon>
    </lineage>
</organism>
<accession>A0A5N6LBS0</accession>
<proteinExistence type="predicted"/>
<protein>
    <submittedName>
        <fullName evidence="2">Uncharacterized protein</fullName>
    </submittedName>
</protein>